<evidence type="ECO:0000256" key="1">
    <source>
        <dbReference type="SAM" id="MobiDB-lite"/>
    </source>
</evidence>
<dbReference type="SUPFAM" id="SSF52540">
    <property type="entry name" value="P-loop containing nucleoside triphosphate hydrolases"/>
    <property type="match status" value="1"/>
</dbReference>
<dbReference type="Gene3D" id="3.40.50.300">
    <property type="entry name" value="P-loop containing nucleotide triphosphate hydrolases"/>
    <property type="match status" value="1"/>
</dbReference>
<evidence type="ECO:0000313" key="2">
    <source>
        <dbReference type="Ensembl" id="ENSSTUP00000046685.1"/>
    </source>
</evidence>
<sequence>MSTRGPTECEPEGNEEEKPSLSTVTSGQLCANLKKARYEAHTPSQVQMVPVGFTVGTFVSELYCAGSDVFFSHTVVLFSTFPANTVGAYLGQLNTALLGSEWAFNIILADIIMTLVFSLQADTMLKMGFQQQVLEVLEHVPEEQQTLLTSATIPKGTEVGRLTQDLVCIAIVDKNQACANIRQIGICRPFHKKSPDGKLYQPPVVGIIDCKPGTVAIHSDKTQWEHNRILKGLLEGGLKLVNVKLVVFDMSPNMDKYVHQVGEFATVVPQAPSCPPQLLNSPHLHEQQRKEKQKAT</sequence>
<dbReference type="Ensembl" id="ENSSTUT00000048703.1">
    <property type="protein sequence ID" value="ENSSTUP00000046685.1"/>
    <property type="gene ID" value="ENSSTUG00000019619.1"/>
</dbReference>
<evidence type="ECO:0000313" key="3">
    <source>
        <dbReference type="Proteomes" id="UP000472277"/>
    </source>
</evidence>
<organism evidence="2 3">
    <name type="scientific">Salmo trutta</name>
    <name type="common">Brown trout</name>
    <dbReference type="NCBI Taxonomy" id="8032"/>
    <lineage>
        <taxon>Eukaryota</taxon>
        <taxon>Metazoa</taxon>
        <taxon>Chordata</taxon>
        <taxon>Craniata</taxon>
        <taxon>Vertebrata</taxon>
        <taxon>Euteleostomi</taxon>
        <taxon>Actinopterygii</taxon>
        <taxon>Neopterygii</taxon>
        <taxon>Teleostei</taxon>
        <taxon>Protacanthopterygii</taxon>
        <taxon>Salmoniformes</taxon>
        <taxon>Salmonidae</taxon>
        <taxon>Salmoninae</taxon>
        <taxon>Salmo</taxon>
    </lineage>
</organism>
<feature type="compositionally biased region" description="Basic and acidic residues" evidence="1">
    <location>
        <begin position="283"/>
        <end position="296"/>
    </location>
</feature>
<proteinExistence type="predicted"/>
<protein>
    <submittedName>
        <fullName evidence="2">DEAD (Asp-Glu-Ala-Asp) box polypeptide 59</fullName>
    </submittedName>
</protein>
<keyword evidence="3" id="KW-1185">Reference proteome</keyword>
<feature type="region of interest" description="Disordered" evidence="1">
    <location>
        <begin position="1"/>
        <end position="23"/>
    </location>
</feature>
<accession>A0A673ZIY9</accession>
<feature type="region of interest" description="Disordered" evidence="1">
    <location>
        <begin position="276"/>
        <end position="296"/>
    </location>
</feature>
<reference evidence="2" key="1">
    <citation type="submission" date="2025-08" db="UniProtKB">
        <authorList>
            <consortium name="Ensembl"/>
        </authorList>
    </citation>
    <scope>IDENTIFICATION</scope>
</reference>
<dbReference type="Proteomes" id="UP000472277">
    <property type="component" value="Chromosome 22"/>
</dbReference>
<dbReference type="PANTHER" id="PTHR47958">
    <property type="entry name" value="ATP-DEPENDENT RNA HELICASE DBP3"/>
    <property type="match status" value="1"/>
</dbReference>
<dbReference type="InterPro" id="IPR027417">
    <property type="entry name" value="P-loop_NTPase"/>
</dbReference>
<dbReference type="GeneTree" id="ENSGT00940000158639"/>
<reference evidence="2" key="2">
    <citation type="submission" date="2025-09" db="UniProtKB">
        <authorList>
            <consortium name="Ensembl"/>
        </authorList>
    </citation>
    <scope>IDENTIFICATION</scope>
</reference>
<dbReference type="AlphaFoldDB" id="A0A673ZIY9"/>
<name>A0A673ZIY9_SALTR</name>